<reference evidence="1" key="1">
    <citation type="journal article" date="2014" name="Front. Microbiol.">
        <title>High frequency of phylogenetically diverse reductive dehalogenase-homologous genes in deep subseafloor sedimentary metagenomes.</title>
        <authorList>
            <person name="Kawai M."/>
            <person name="Futagami T."/>
            <person name="Toyoda A."/>
            <person name="Takaki Y."/>
            <person name="Nishi S."/>
            <person name="Hori S."/>
            <person name="Arai W."/>
            <person name="Tsubouchi T."/>
            <person name="Morono Y."/>
            <person name="Uchiyama I."/>
            <person name="Ito T."/>
            <person name="Fujiyama A."/>
            <person name="Inagaki F."/>
            <person name="Takami H."/>
        </authorList>
    </citation>
    <scope>NUCLEOTIDE SEQUENCE</scope>
    <source>
        <strain evidence="1">Expedition CK06-06</strain>
    </source>
</reference>
<organism evidence="1">
    <name type="scientific">marine sediment metagenome</name>
    <dbReference type="NCBI Taxonomy" id="412755"/>
    <lineage>
        <taxon>unclassified sequences</taxon>
        <taxon>metagenomes</taxon>
        <taxon>ecological metagenomes</taxon>
    </lineage>
</organism>
<dbReference type="EMBL" id="BART01003069">
    <property type="protein sequence ID" value="GAG71807.1"/>
    <property type="molecule type" value="Genomic_DNA"/>
</dbReference>
<comment type="caution">
    <text evidence="1">The sequence shown here is derived from an EMBL/GenBank/DDBJ whole genome shotgun (WGS) entry which is preliminary data.</text>
</comment>
<name>X1AR40_9ZZZZ</name>
<dbReference type="AlphaFoldDB" id="X1AR40"/>
<sequence>MKSKKIVLFVPSYVQIPGMLYFIEKHKFDSEISVYTSFKDLYKFTEYFNNIFWGNKIKCFYIKIPYYNSGARNKNIIIKYINYIKYLCLINKTKIKLYNKYFKNKRDYKVYFFSIDYYANYEVYYIKKLSDKNSIYLMDM</sequence>
<accession>X1AR40</accession>
<feature type="non-terminal residue" evidence="1">
    <location>
        <position position="140"/>
    </location>
</feature>
<gene>
    <name evidence="1" type="ORF">S01H4_08780</name>
</gene>
<proteinExistence type="predicted"/>
<protein>
    <submittedName>
        <fullName evidence="1">Uncharacterized protein</fullName>
    </submittedName>
</protein>
<evidence type="ECO:0000313" key="1">
    <source>
        <dbReference type="EMBL" id="GAG71807.1"/>
    </source>
</evidence>